<dbReference type="Gene3D" id="1.25.40.10">
    <property type="entry name" value="Tetratricopeptide repeat domain"/>
    <property type="match status" value="2"/>
</dbReference>
<feature type="transmembrane region" description="Helical" evidence="5">
    <location>
        <begin position="378"/>
        <end position="395"/>
    </location>
</feature>
<evidence type="ECO:0000256" key="2">
    <source>
        <dbReference type="ARBA" id="ARBA00012528"/>
    </source>
</evidence>
<sequence>MLRKVLLTLALLFSVFVAQADYAQQLALSRQLSEKDPERAIAIAKELLDSVQREQNRLMEAEARHSIGIAMRKLGQYNSAVDQILIASKIFASLNKPKLQAETFNTLGLIRSAQGQFALSLELHIKALEIRRRIEDKWGIAISYNNLGNSFRNAGELDKSIEYLMQSIEIKESLDRPASLAHSYNNLGHTYRRMEDFSSARDYYVKALDIRKDINNQSGVASSLNNIGTLLHLEGNYEEALTHFQQSLEMRRALGDKISELGTLNNIGSTLNKMGRHEDALQTLFSVLDADQISGAPVIRTETLQLISQTYEDMASYAQALSYHQQYFDEYTKLFNEANSKQLMNIQADFGVKENELKVQYLQELTEAEKKARKTENTLLGVALVLLVFVLFLLVQRHRFTVKSKTKLQTLNADLEAKTAKLAEANDSLAELSKTDSLTNIFNRRVFDETIEKQLLVATRKQEPLSLFIVDIDYFKHFNDEFGHQQGDKALIKVAEILGTICKRPEDTVCRYGGEEFAIVLANTPQAGAQQVAESLRSHVERANIESSAISPYPFLTISIGVFTLVPDENSSVEFIIGRADKALFSAKKLGRNQVVSVV</sequence>
<evidence type="ECO:0000313" key="8">
    <source>
        <dbReference type="EMBL" id="RPJ65282.1"/>
    </source>
</evidence>
<dbReference type="Gene3D" id="3.30.70.270">
    <property type="match status" value="1"/>
</dbReference>
<dbReference type="PROSITE" id="PS50005">
    <property type="entry name" value="TPR"/>
    <property type="match status" value="3"/>
</dbReference>
<dbReference type="SMART" id="SM00267">
    <property type="entry name" value="GGDEF"/>
    <property type="match status" value="1"/>
</dbReference>
<comment type="cofactor">
    <cofactor evidence="1">
        <name>Mg(2+)</name>
        <dbReference type="ChEBI" id="CHEBI:18420"/>
    </cofactor>
</comment>
<keyword evidence="5" id="KW-1133">Transmembrane helix</keyword>
<dbReference type="GO" id="GO:0052621">
    <property type="term" value="F:diguanylate cyclase activity"/>
    <property type="evidence" value="ECO:0007669"/>
    <property type="project" value="UniProtKB-EC"/>
</dbReference>
<name>A0A3N5XX11_9ALTE</name>
<dbReference type="InterPro" id="IPR029787">
    <property type="entry name" value="Nucleotide_cyclase"/>
</dbReference>
<evidence type="ECO:0000256" key="6">
    <source>
        <dbReference type="SAM" id="SignalP"/>
    </source>
</evidence>
<dbReference type="GO" id="GO:1902201">
    <property type="term" value="P:negative regulation of bacterial-type flagellum-dependent cell motility"/>
    <property type="evidence" value="ECO:0007669"/>
    <property type="project" value="TreeGrafter"/>
</dbReference>
<feature type="chain" id="PRO_5018072573" description="diguanylate cyclase" evidence="6">
    <location>
        <begin position="21"/>
        <end position="599"/>
    </location>
</feature>
<keyword evidence="3" id="KW-0802">TPR repeat</keyword>
<dbReference type="PANTHER" id="PTHR45138">
    <property type="entry name" value="REGULATORY COMPONENTS OF SENSORY TRANSDUCTION SYSTEM"/>
    <property type="match status" value="1"/>
</dbReference>
<dbReference type="Pfam" id="PF13374">
    <property type="entry name" value="TPR_10"/>
    <property type="match status" value="1"/>
</dbReference>
<dbReference type="GO" id="GO:0005886">
    <property type="term" value="C:plasma membrane"/>
    <property type="evidence" value="ECO:0007669"/>
    <property type="project" value="TreeGrafter"/>
</dbReference>
<dbReference type="InterPro" id="IPR019734">
    <property type="entry name" value="TPR_rpt"/>
</dbReference>
<evidence type="ECO:0000259" key="7">
    <source>
        <dbReference type="PROSITE" id="PS50887"/>
    </source>
</evidence>
<dbReference type="Proteomes" id="UP000275281">
    <property type="component" value="Unassembled WGS sequence"/>
</dbReference>
<feature type="repeat" description="TPR" evidence="3">
    <location>
        <begin position="141"/>
        <end position="174"/>
    </location>
</feature>
<evidence type="ECO:0000313" key="9">
    <source>
        <dbReference type="Proteomes" id="UP000275281"/>
    </source>
</evidence>
<comment type="caution">
    <text evidence="8">The sequence shown here is derived from an EMBL/GenBank/DDBJ whole genome shotgun (WGS) entry which is preliminary data.</text>
</comment>
<dbReference type="PROSITE" id="PS50887">
    <property type="entry name" value="GGDEF"/>
    <property type="match status" value="1"/>
</dbReference>
<feature type="signal peptide" evidence="6">
    <location>
        <begin position="1"/>
        <end position="20"/>
    </location>
</feature>
<dbReference type="PANTHER" id="PTHR45138:SF2">
    <property type="entry name" value="DIGUANYLATE CYCLASE VDCA"/>
    <property type="match status" value="1"/>
</dbReference>
<proteinExistence type="predicted"/>
<feature type="repeat" description="TPR" evidence="3">
    <location>
        <begin position="221"/>
        <end position="254"/>
    </location>
</feature>
<keyword evidence="5" id="KW-0812">Transmembrane</keyword>
<evidence type="ECO:0000256" key="3">
    <source>
        <dbReference type="PROSITE-ProRule" id="PRU00339"/>
    </source>
</evidence>
<dbReference type="InterPro" id="IPR000160">
    <property type="entry name" value="GGDEF_dom"/>
</dbReference>
<dbReference type="SUPFAM" id="SSF55073">
    <property type="entry name" value="Nucleotide cyclase"/>
    <property type="match status" value="1"/>
</dbReference>
<dbReference type="GO" id="GO:0043709">
    <property type="term" value="P:cell adhesion involved in single-species biofilm formation"/>
    <property type="evidence" value="ECO:0007669"/>
    <property type="project" value="TreeGrafter"/>
</dbReference>
<feature type="domain" description="GGDEF" evidence="7">
    <location>
        <begin position="463"/>
        <end position="599"/>
    </location>
</feature>
<dbReference type="EMBL" id="RPOK01000005">
    <property type="protein sequence ID" value="RPJ65282.1"/>
    <property type="molecule type" value="Genomic_DNA"/>
</dbReference>
<protein>
    <recommendedName>
        <fullName evidence="2">diguanylate cyclase</fullName>
        <ecNumber evidence="2">2.7.7.65</ecNumber>
    </recommendedName>
</protein>
<dbReference type="SMART" id="SM00028">
    <property type="entry name" value="TPR"/>
    <property type="match status" value="6"/>
</dbReference>
<keyword evidence="4" id="KW-0175">Coiled coil</keyword>
<feature type="coiled-coil region" evidence="4">
    <location>
        <begin position="408"/>
        <end position="435"/>
    </location>
</feature>
<dbReference type="AlphaFoldDB" id="A0A3N5XX11"/>
<organism evidence="8 9">
    <name type="scientific">Alteromonas sediminis</name>
    <dbReference type="NCBI Taxonomy" id="2259342"/>
    <lineage>
        <taxon>Bacteria</taxon>
        <taxon>Pseudomonadati</taxon>
        <taxon>Pseudomonadota</taxon>
        <taxon>Gammaproteobacteria</taxon>
        <taxon>Alteromonadales</taxon>
        <taxon>Alteromonadaceae</taxon>
        <taxon>Alteromonas/Salinimonas group</taxon>
        <taxon>Alteromonas</taxon>
    </lineage>
</organism>
<keyword evidence="6" id="KW-0732">Signal</keyword>
<dbReference type="OrthoDB" id="9813903at2"/>
<evidence type="ECO:0000256" key="1">
    <source>
        <dbReference type="ARBA" id="ARBA00001946"/>
    </source>
</evidence>
<keyword evidence="9" id="KW-1185">Reference proteome</keyword>
<dbReference type="RefSeq" id="WP_124028829.1">
    <property type="nucleotide sequence ID" value="NZ_JBHRSN010000014.1"/>
</dbReference>
<dbReference type="EC" id="2.7.7.65" evidence="2"/>
<dbReference type="Pfam" id="PF00990">
    <property type="entry name" value="GGDEF"/>
    <property type="match status" value="1"/>
</dbReference>
<evidence type="ECO:0000256" key="4">
    <source>
        <dbReference type="SAM" id="Coils"/>
    </source>
</evidence>
<evidence type="ECO:0000256" key="5">
    <source>
        <dbReference type="SAM" id="Phobius"/>
    </source>
</evidence>
<feature type="repeat" description="TPR" evidence="3">
    <location>
        <begin position="181"/>
        <end position="214"/>
    </location>
</feature>
<gene>
    <name evidence="8" type="ORF">DRW07_15355</name>
</gene>
<reference evidence="8 9" key="1">
    <citation type="submission" date="2018-11" db="EMBL/GenBank/DDBJ databases">
        <authorList>
            <person name="Ye M.-Q."/>
            <person name="Du Z.-J."/>
        </authorList>
    </citation>
    <scope>NUCLEOTIDE SEQUENCE [LARGE SCALE GENOMIC DNA]</scope>
    <source>
        <strain evidence="8 9">U0105</strain>
    </source>
</reference>
<keyword evidence="5" id="KW-0472">Membrane</keyword>
<dbReference type="InterPro" id="IPR011990">
    <property type="entry name" value="TPR-like_helical_dom_sf"/>
</dbReference>
<dbReference type="SUPFAM" id="SSF48452">
    <property type="entry name" value="TPR-like"/>
    <property type="match status" value="1"/>
</dbReference>
<dbReference type="Pfam" id="PF13424">
    <property type="entry name" value="TPR_12"/>
    <property type="match status" value="2"/>
</dbReference>
<dbReference type="NCBIfam" id="TIGR00254">
    <property type="entry name" value="GGDEF"/>
    <property type="match status" value="1"/>
</dbReference>
<dbReference type="CDD" id="cd01949">
    <property type="entry name" value="GGDEF"/>
    <property type="match status" value="1"/>
</dbReference>
<dbReference type="InterPro" id="IPR043128">
    <property type="entry name" value="Rev_trsase/Diguanyl_cyclase"/>
</dbReference>
<accession>A0A3N5XX11</accession>
<dbReference type="InterPro" id="IPR050469">
    <property type="entry name" value="Diguanylate_Cyclase"/>
</dbReference>
<dbReference type="FunFam" id="3.30.70.270:FF:000001">
    <property type="entry name" value="Diguanylate cyclase domain protein"/>
    <property type="match status" value="1"/>
</dbReference>